<dbReference type="AlphaFoldDB" id="A0A8K0HLK0"/>
<evidence type="ECO:0000256" key="3">
    <source>
        <dbReference type="ARBA" id="ARBA00022475"/>
    </source>
</evidence>
<dbReference type="Proteomes" id="UP000796880">
    <property type="component" value="Unassembled WGS sequence"/>
</dbReference>
<comment type="subcellular location">
    <subcellularLocation>
        <location evidence="1">Cell membrane</location>
        <topology evidence="1">Peripheral membrane protein</topology>
        <orientation evidence="1">Cytoplasmic side</orientation>
    </subcellularLocation>
</comment>
<feature type="region of interest" description="Disordered" evidence="9">
    <location>
        <begin position="1"/>
        <end position="25"/>
    </location>
</feature>
<dbReference type="GO" id="GO:0005886">
    <property type="term" value="C:plasma membrane"/>
    <property type="evidence" value="ECO:0007669"/>
    <property type="project" value="UniProtKB-SubCell"/>
</dbReference>
<protein>
    <recommendedName>
        <fullName evidence="10">SOSEKI DIX-like domain-containing protein</fullName>
    </recommendedName>
</protein>
<feature type="domain" description="SOSEKI DIX-like" evidence="10">
    <location>
        <begin position="43"/>
        <end position="131"/>
    </location>
</feature>
<keyword evidence="4" id="KW-0132">Cell division</keyword>
<dbReference type="GO" id="GO:0090708">
    <property type="term" value="P:specification of plant organ axis polarity"/>
    <property type="evidence" value="ECO:0007669"/>
    <property type="project" value="UniProtKB-ARBA"/>
</dbReference>
<comment type="caution">
    <text evidence="11">The sequence shown here is derived from an EMBL/GenBank/DDBJ whole genome shotgun (WGS) entry which is preliminary data.</text>
</comment>
<evidence type="ECO:0000256" key="6">
    <source>
        <dbReference type="ARBA" id="ARBA00023306"/>
    </source>
</evidence>
<evidence type="ECO:0000256" key="7">
    <source>
        <dbReference type="ARBA" id="ARBA00024211"/>
    </source>
</evidence>
<comment type="subunit">
    <text evidence="8">Homodimer. Forms long polymer filaments with other SOKs proteins polymers (e.g. SOK1, SOK2, SOK3 and SOK4) crucial for polar localization and biological activity. Binds to ANGUSTIFOLIA (AN).</text>
</comment>
<feature type="region of interest" description="Disordered" evidence="9">
    <location>
        <begin position="409"/>
        <end position="457"/>
    </location>
</feature>
<accession>A0A8K0HLK0</accession>
<evidence type="ECO:0000256" key="8">
    <source>
        <dbReference type="ARBA" id="ARBA00046534"/>
    </source>
</evidence>
<sequence length="457" mass="51200">MAVTSSRRATELQIPKKWKDRETSPERTKVWAEPNKLKTLRKVPVVYYLSRNGQLEQPHFMEVPLSSSQGLYLRDVIDRLNLLRGQGMACKYSWSSKRSYKNGFVWHDLSENDFIYPAHGHEYVLKGSELLLDNSLNRNALETASSRSLIPPPETQHSGDDSDFPTLVRRRNQSWSSIDLHEYKVYKAESVGDSSGKAAADASTQTDDKRRRRRALREEKEEREEVQEEKAHREMYQSQSTELSRDEISPPPSDSSPETLESLLKLDGPLVRCANGGNEVGPNRTTESCPGGRMKASSVLMQLLTCGTISFKDSGATYVKDQGLSLIGHYKARLPRGAGNQGVTSTAENSKMARAKLEDKEYFSGSLIETKKQEVHALKRSSSYNADRTSQLQFAGEEEVGVRAKCIPRKPKTMPTKKESNNCTISSSCNSQQGGSKRGGRKQAQALRALKGHEVRE</sequence>
<dbReference type="GO" id="GO:0051258">
    <property type="term" value="P:protein polymerization"/>
    <property type="evidence" value="ECO:0007669"/>
    <property type="project" value="UniProtKB-ARBA"/>
</dbReference>
<dbReference type="EMBL" id="VOIH02000002">
    <property type="protein sequence ID" value="KAF3453823.1"/>
    <property type="molecule type" value="Genomic_DNA"/>
</dbReference>
<dbReference type="PANTHER" id="PTHR31083">
    <property type="entry name" value="UPSTREAM OF FLC PROTEIN (DUF966)"/>
    <property type="match status" value="1"/>
</dbReference>
<reference evidence="11" key="1">
    <citation type="submission" date="2020-03" db="EMBL/GenBank/DDBJ databases">
        <title>A high-quality chromosome-level genome assembly of a woody plant with both climbing and erect habits, Rhamnella rubrinervis.</title>
        <authorList>
            <person name="Lu Z."/>
            <person name="Yang Y."/>
            <person name="Zhu X."/>
            <person name="Sun Y."/>
        </authorList>
    </citation>
    <scope>NUCLEOTIDE SEQUENCE</scope>
    <source>
        <strain evidence="11">BYM</strain>
        <tissue evidence="11">Leaf</tissue>
    </source>
</reference>
<dbReference type="OrthoDB" id="1280899at2759"/>
<name>A0A8K0HLK0_9ROSA</name>
<keyword evidence="3" id="KW-1003">Cell membrane</keyword>
<keyword evidence="6" id="KW-0131">Cell cycle</keyword>
<dbReference type="InterPro" id="IPR010369">
    <property type="entry name" value="SOK"/>
</dbReference>
<dbReference type="Pfam" id="PF06136">
    <property type="entry name" value="SOK"/>
    <property type="match status" value="1"/>
</dbReference>
<evidence type="ECO:0000256" key="1">
    <source>
        <dbReference type="ARBA" id="ARBA00004413"/>
    </source>
</evidence>
<comment type="similarity">
    <text evidence="7">Belongs to the SOSEKI family.</text>
</comment>
<dbReference type="GO" id="GO:0051301">
    <property type="term" value="P:cell division"/>
    <property type="evidence" value="ECO:0007669"/>
    <property type="project" value="UniProtKB-KW"/>
</dbReference>
<dbReference type="GO" id="GO:0051302">
    <property type="term" value="P:regulation of cell division"/>
    <property type="evidence" value="ECO:0007669"/>
    <property type="project" value="UniProtKB-ARBA"/>
</dbReference>
<dbReference type="GO" id="GO:2000067">
    <property type="term" value="P:regulation of root morphogenesis"/>
    <property type="evidence" value="ECO:0007669"/>
    <property type="project" value="UniProtKB-ARBA"/>
</dbReference>
<keyword evidence="2" id="KW-0217">Developmental protein</keyword>
<evidence type="ECO:0000313" key="11">
    <source>
        <dbReference type="EMBL" id="KAF3453823.1"/>
    </source>
</evidence>
<feature type="compositionally biased region" description="Low complexity" evidence="9">
    <location>
        <begin position="421"/>
        <end position="435"/>
    </location>
</feature>
<evidence type="ECO:0000259" key="10">
    <source>
        <dbReference type="Pfam" id="PF06136"/>
    </source>
</evidence>
<gene>
    <name evidence="11" type="ORF">FNV43_RR04264</name>
</gene>
<organism evidence="11 12">
    <name type="scientific">Rhamnella rubrinervis</name>
    <dbReference type="NCBI Taxonomy" id="2594499"/>
    <lineage>
        <taxon>Eukaryota</taxon>
        <taxon>Viridiplantae</taxon>
        <taxon>Streptophyta</taxon>
        <taxon>Embryophyta</taxon>
        <taxon>Tracheophyta</taxon>
        <taxon>Spermatophyta</taxon>
        <taxon>Magnoliopsida</taxon>
        <taxon>eudicotyledons</taxon>
        <taxon>Gunneridae</taxon>
        <taxon>Pentapetalae</taxon>
        <taxon>rosids</taxon>
        <taxon>fabids</taxon>
        <taxon>Rosales</taxon>
        <taxon>Rhamnaceae</taxon>
        <taxon>rhamnoid group</taxon>
        <taxon>Rhamneae</taxon>
        <taxon>Rhamnella</taxon>
    </lineage>
</organism>
<feature type="region of interest" description="Disordered" evidence="9">
    <location>
        <begin position="144"/>
        <end position="167"/>
    </location>
</feature>
<dbReference type="PANTHER" id="PTHR31083:SF4">
    <property type="entry name" value="PROTEIN SOSEKI 4-RELATED"/>
    <property type="match status" value="1"/>
</dbReference>
<evidence type="ECO:0000313" key="12">
    <source>
        <dbReference type="Proteomes" id="UP000796880"/>
    </source>
</evidence>
<dbReference type="InterPro" id="IPR021182">
    <property type="entry name" value="SOK_magnoliopsida"/>
</dbReference>
<dbReference type="InterPro" id="IPR048351">
    <property type="entry name" value="SOK_DIX"/>
</dbReference>
<feature type="compositionally biased region" description="Low complexity" evidence="9">
    <location>
        <begin position="191"/>
        <end position="203"/>
    </location>
</feature>
<keyword evidence="5" id="KW-0472">Membrane</keyword>
<evidence type="ECO:0000256" key="4">
    <source>
        <dbReference type="ARBA" id="ARBA00022618"/>
    </source>
</evidence>
<evidence type="ECO:0000256" key="5">
    <source>
        <dbReference type="ARBA" id="ARBA00023136"/>
    </source>
</evidence>
<evidence type="ECO:0000256" key="2">
    <source>
        <dbReference type="ARBA" id="ARBA00022473"/>
    </source>
</evidence>
<proteinExistence type="inferred from homology"/>
<dbReference type="PIRSF" id="PIRSF031043">
    <property type="entry name" value="UCP031043"/>
    <property type="match status" value="1"/>
</dbReference>
<feature type="region of interest" description="Disordered" evidence="9">
    <location>
        <begin position="189"/>
        <end position="260"/>
    </location>
</feature>
<keyword evidence="12" id="KW-1185">Reference proteome</keyword>
<evidence type="ECO:0000256" key="9">
    <source>
        <dbReference type="SAM" id="MobiDB-lite"/>
    </source>
</evidence>